<keyword evidence="2" id="KW-1185">Reference proteome</keyword>
<dbReference type="Proteomes" id="UP000648801">
    <property type="component" value="Unassembled WGS sequence"/>
</dbReference>
<reference evidence="1" key="2">
    <citation type="submission" date="2020-09" db="EMBL/GenBank/DDBJ databases">
        <authorList>
            <person name="Sun Q."/>
            <person name="Zhou Y."/>
        </authorList>
    </citation>
    <scope>NUCLEOTIDE SEQUENCE</scope>
    <source>
        <strain evidence="1">CGMCC 1.15447</strain>
    </source>
</reference>
<dbReference type="RefSeq" id="WP_188758590.1">
    <property type="nucleotide sequence ID" value="NZ_BMJB01000001.1"/>
</dbReference>
<comment type="caution">
    <text evidence="1">The sequence shown here is derived from an EMBL/GenBank/DDBJ whole genome shotgun (WGS) entry which is preliminary data.</text>
</comment>
<evidence type="ECO:0000313" key="1">
    <source>
        <dbReference type="EMBL" id="GGA64173.1"/>
    </source>
</evidence>
<dbReference type="AlphaFoldDB" id="A0A916W428"/>
<evidence type="ECO:0008006" key="3">
    <source>
        <dbReference type="Google" id="ProtNLM"/>
    </source>
</evidence>
<evidence type="ECO:0000313" key="2">
    <source>
        <dbReference type="Proteomes" id="UP000648801"/>
    </source>
</evidence>
<protein>
    <recommendedName>
        <fullName evidence="3">Type II toxin-antitoxin system ParD family antitoxin</fullName>
    </recommendedName>
</protein>
<organism evidence="1 2">
    <name type="scientific">Edaphobacter acidisoli</name>
    <dbReference type="NCBI Taxonomy" id="2040573"/>
    <lineage>
        <taxon>Bacteria</taxon>
        <taxon>Pseudomonadati</taxon>
        <taxon>Acidobacteriota</taxon>
        <taxon>Terriglobia</taxon>
        <taxon>Terriglobales</taxon>
        <taxon>Acidobacteriaceae</taxon>
        <taxon>Edaphobacter</taxon>
    </lineage>
</organism>
<name>A0A916W428_9BACT</name>
<dbReference type="EMBL" id="BMJB01000001">
    <property type="protein sequence ID" value="GGA64173.1"/>
    <property type="molecule type" value="Genomic_DNA"/>
</dbReference>
<proteinExistence type="predicted"/>
<sequence length="90" mass="10346">MTIRLSPELEEQVRNDAATAGYASVDAYVAEVLATQHQHEVWMAEHRDEIRAMIEEGWAEAERGELMDSEEVKREMNAMKQNWLRNNSAA</sequence>
<accession>A0A916W428</accession>
<gene>
    <name evidence="1" type="ORF">GCM10011507_14750</name>
</gene>
<reference evidence="1" key="1">
    <citation type="journal article" date="2014" name="Int. J. Syst. Evol. Microbiol.">
        <title>Complete genome sequence of Corynebacterium casei LMG S-19264T (=DSM 44701T), isolated from a smear-ripened cheese.</title>
        <authorList>
            <consortium name="US DOE Joint Genome Institute (JGI-PGF)"/>
            <person name="Walter F."/>
            <person name="Albersmeier A."/>
            <person name="Kalinowski J."/>
            <person name="Ruckert C."/>
        </authorList>
    </citation>
    <scope>NUCLEOTIDE SEQUENCE</scope>
    <source>
        <strain evidence="1">CGMCC 1.15447</strain>
    </source>
</reference>